<dbReference type="EMBL" id="JABTXI010000005">
    <property type="protein sequence ID" value="MBY3591035.1"/>
    <property type="molecule type" value="Genomic_DNA"/>
</dbReference>
<feature type="domain" description="DUF4142" evidence="1">
    <location>
        <begin position="30"/>
        <end position="117"/>
    </location>
</feature>
<evidence type="ECO:0000259" key="1">
    <source>
        <dbReference type="Pfam" id="PF13628"/>
    </source>
</evidence>
<proteinExistence type="predicted"/>
<keyword evidence="3" id="KW-1185">Reference proteome</keyword>
<sequence>MSHGQKERHIRNGSGEPVAAGVEKGKLQALMGGDFATATSELAVAKARNRAVRTFAELEIAEQAAVAEAFGSKPGASGLSGKHQTAVQKLQAAKGVEFDRMYINGQIDGHEELLTTTKPTPETATTLWHEERRWSQ</sequence>
<name>A0ABS7LIH3_9HYPH</name>
<evidence type="ECO:0000313" key="2">
    <source>
        <dbReference type="EMBL" id="MBY3591035.1"/>
    </source>
</evidence>
<dbReference type="RefSeq" id="WP_207608864.1">
    <property type="nucleotide sequence ID" value="NZ_CP071619.1"/>
</dbReference>
<dbReference type="Pfam" id="PF13628">
    <property type="entry name" value="DUF4142"/>
    <property type="match status" value="1"/>
</dbReference>
<reference evidence="2 3" key="1">
    <citation type="submission" date="2020-06" db="EMBL/GenBank/DDBJ databases">
        <title>Global-level population genomics: horizontal gene transfer, symbiosis and evolution in Rhizobia.</title>
        <authorList>
            <person name="Gai Y."/>
        </authorList>
    </citation>
    <scope>NUCLEOTIDE SEQUENCE [LARGE SCALE GENOMIC DNA]</scope>
    <source>
        <strain evidence="2 3">PLR6_1b</strain>
    </source>
</reference>
<dbReference type="InterPro" id="IPR025419">
    <property type="entry name" value="DUF4142"/>
</dbReference>
<accession>A0ABS7LIH3</accession>
<comment type="caution">
    <text evidence="2">The sequence shown here is derived from an EMBL/GenBank/DDBJ whole genome shotgun (WGS) entry which is preliminary data.</text>
</comment>
<dbReference type="Gene3D" id="1.20.1260.10">
    <property type="match status" value="1"/>
</dbReference>
<gene>
    <name evidence="2" type="ORF">HJA87_14275</name>
</gene>
<dbReference type="Proteomes" id="UP000720124">
    <property type="component" value="Unassembled WGS sequence"/>
</dbReference>
<protein>
    <submittedName>
        <fullName evidence="2">DUF4142 domain-containing protein</fullName>
    </submittedName>
</protein>
<evidence type="ECO:0000313" key="3">
    <source>
        <dbReference type="Proteomes" id="UP000720124"/>
    </source>
</evidence>
<organism evidence="2 3">
    <name type="scientific">Rhizobium bangladeshense</name>
    <dbReference type="NCBI Taxonomy" id="1138189"/>
    <lineage>
        <taxon>Bacteria</taxon>
        <taxon>Pseudomonadati</taxon>
        <taxon>Pseudomonadota</taxon>
        <taxon>Alphaproteobacteria</taxon>
        <taxon>Hyphomicrobiales</taxon>
        <taxon>Rhizobiaceae</taxon>
        <taxon>Rhizobium/Agrobacterium group</taxon>
        <taxon>Rhizobium</taxon>
    </lineage>
</organism>
<dbReference type="InterPro" id="IPR012347">
    <property type="entry name" value="Ferritin-like"/>
</dbReference>